<evidence type="ECO:0000313" key="3">
    <source>
        <dbReference type="Proteomes" id="UP001218188"/>
    </source>
</evidence>
<gene>
    <name evidence="2" type="ORF">C8F04DRAFT_1267385</name>
</gene>
<name>A0AAD6WVT1_9AGAR</name>
<organism evidence="2 3">
    <name type="scientific">Mycena alexandri</name>
    <dbReference type="NCBI Taxonomy" id="1745969"/>
    <lineage>
        <taxon>Eukaryota</taxon>
        <taxon>Fungi</taxon>
        <taxon>Dikarya</taxon>
        <taxon>Basidiomycota</taxon>
        <taxon>Agaricomycotina</taxon>
        <taxon>Agaricomycetes</taxon>
        <taxon>Agaricomycetidae</taxon>
        <taxon>Agaricales</taxon>
        <taxon>Marasmiineae</taxon>
        <taxon>Mycenaceae</taxon>
        <taxon>Mycena</taxon>
    </lineage>
</organism>
<comment type="caution">
    <text evidence="2">The sequence shown here is derived from an EMBL/GenBank/DDBJ whole genome shotgun (WGS) entry which is preliminary data.</text>
</comment>
<keyword evidence="3" id="KW-1185">Reference proteome</keyword>
<proteinExistence type="predicted"/>
<sequence length="225" mass="24821">MLSPEELCHASPSLYPTPITHSDNGVKFGSPNSPGPMGITTNACEFLVTSVPDTFLANTPYLYRVEEDWYIIIVPALLTVANLGPTQSRADQTQNVFKIVQPFNIFIYLSLSTNVLLLISYRIFSIRRNVAGIVSGGGAQISDDVTSKITTVIVESAAILSSYVFYILTDMVPPTIGLVFSYIIIRLESRPDSQFRTERHAQRALGDTKRVAGQITPKKGWFWGS</sequence>
<evidence type="ECO:0000256" key="1">
    <source>
        <dbReference type="SAM" id="Phobius"/>
    </source>
</evidence>
<dbReference type="AlphaFoldDB" id="A0AAD6WVT1"/>
<reference evidence="2" key="1">
    <citation type="submission" date="2023-03" db="EMBL/GenBank/DDBJ databases">
        <title>Massive genome expansion in bonnet fungi (Mycena s.s.) driven by repeated elements and novel gene families across ecological guilds.</title>
        <authorList>
            <consortium name="Lawrence Berkeley National Laboratory"/>
            <person name="Harder C.B."/>
            <person name="Miyauchi S."/>
            <person name="Viragh M."/>
            <person name="Kuo A."/>
            <person name="Thoen E."/>
            <person name="Andreopoulos B."/>
            <person name="Lu D."/>
            <person name="Skrede I."/>
            <person name="Drula E."/>
            <person name="Henrissat B."/>
            <person name="Morin E."/>
            <person name="Kohler A."/>
            <person name="Barry K."/>
            <person name="LaButti K."/>
            <person name="Morin E."/>
            <person name="Salamov A."/>
            <person name="Lipzen A."/>
            <person name="Mereny Z."/>
            <person name="Hegedus B."/>
            <person name="Baldrian P."/>
            <person name="Stursova M."/>
            <person name="Weitz H."/>
            <person name="Taylor A."/>
            <person name="Grigoriev I.V."/>
            <person name="Nagy L.G."/>
            <person name="Martin F."/>
            <person name="Kauserud H."/>
        </authorList>
    </citation>
    <scope>NUCLEOTIDE SEQUENCE</scope>
    <source>
        <strain evidence="2">CBHHK200</strain>
    </source>
</reference>
<dbReference type="Proteomes" id="UP001218188">
    <property type="component" value="Unassembled WGS sequence"/>
</dbReference>
<dbReference type="EMBL" id="JARJCM010000129">
    <property type="protein sequence ID" value="KAJ7027097.1"/>
    <property type="molecule type" value="Genomic_DNA"/>
</dbReference>
<keyword evidence="1" id="KW-1133">Transmembrane helix</keyword>
<feature type="transmembrane region" description="Helical" evidence="1">
    <location>
        <begin position="163"/>
        <end position="185"/>
    </location>
</feature>
<keyword evidence="1" id="KW-0812">Transmembrane</keyword>
<feature type="transmembrane region" description="Helical" evidence="1">
    <location>
        <begin position="105"/>
        <end position="124"/>
    </location>
</feature>
<protein>
    <submittedName>
        <fullName evidence="2">Uncharacterized protein</fullName>
    </submittedName>
</protein>
<keyword evidence="1" id="KW-0472">Membrane</keyword>
<evidence type="ECO:0000313" key="2">
    <source>
        <dbReference type="EMBL" id="KAJ7027097.1"/>
    </source>
</evidence>
<accession>A0AAD6WVT1</accession>